<keyword evidence="2" id="KW-0813">Transport</keyword>
<gene>
    <name evidence="8" type="ordered locus">amb0742</name>
</gene>
<dbReference type="STRING" id="342108.amb0742"/>
<comment type="subcellular location">
    <subcellularLocation>
        <location evidence="1">Cell membrane</location>
        <topology evidence="1">Multi-pass membrane protein</topology>
    </subcellularLocation>
</comment>
<name>Q2W9C9_PARM1</name>
<proteinExistence type="predicted"/>
<dbReference type="AlphaFoldDB" id="Q2W9C9"/>
<dbReference type="PANTHER" id="PTHR43302:SF5">
    <property type="entry name" value="TRANSPORTER ARSB-RELATED"/>
    <property type="match status" value="1"/>
</dbReference>
<feature type="domain" description="Citrate transporter-like" evidence="7">
    <location>
        <begin position="38"/>
        <end position="345"/>
    </location>
</feature>
<evidence type="ECO:0000256" key="5">
    <source>
        <dbReference type="ARBA" id="ARBA00022989"/>
    </source>
</evidence>
<sequence>MPRLRRKAIREGMDSFVIAVFFLTYLGMAFGSVPGLRLDRTGIALLAVVVLLVSGKVGVKAMGTSIDVPTLLLLFALMIVSAQFQLAGVYGAVAQKVAESPGSARRLLALVVAVSGGLSAVLANDVVCFAMTPIIAEGIRRRGLDPRPYLLGLVGAANAGSAATLIGNPQNILIGQVGGLDFWSFLAACAVPAALSLVVVYYCIAWIWRRELDATPGPVEAHPPAEGHRWQAVKGGIALAILALLFAAPLPREVGAMAIAALLLASRRMCSREMIGLVDWHLLLLFACLFVVTGAFADTDMARHWVNWLAEHGFFPDSLKAMLPVALVASNSIGNVPAVMLILAVWPTPDPGALTGLALLSTLAGNFLLVGSMANIIVAERAAGAGCRLSFGDFARAGIPVTLLTMAIAVIWLRLGGWMTW</sequence>
<keyword evidence="4" id="KW-0812">Transmembrane</keyword>
<organism evidence="8 9">
    <name type="scientific">Paramagnetospirillum magneticum (strain ATCC 700264 / AMB-1)</name>
    <name type="common">Magnetospirillum magneticum</name>
    <dbReference type="NCBI Taxonomy" id="342108"/>
    <lineage>
        <taxon>Bacteria</taxon>
        <taxon>Pseudomonadati</taxon>
        <taxon>Pseudomonadota</taxon>
        <taxon>Alphaproteobacteria</taxon>
        <taxon>Rhodospirillales</taxon>
        <taxon>Magnetospirillaceae</taxon>
        <taxon>Paramagnetospirillum</taxon>
    </lineage>
</organism>
<dbReference type="GO" id="GO:0055085">
    <property type="term" value="P:transmembrane transport"/>
    <property type="evidence" value="ECO:0007669"/>
    <property type="project" value="InterPro"/>
</dbReference>
<reference evidence="8 9" key="1">
    <citation type="journal article" date="2005" name="DNA Res.">
        <title>Complete genome sequence of the facultative anaerobic magnetotactic bacterium Magnetospirillum sp. strain AMB-1.</title>
        <authorList>
            <person name="Matsunaga T."/>
            <person name="Okamura Y."/>
            <person name="Fukuda Y."/>
            <person name="Wahyudi A.T."/>
            <person name="Murase Y."/>
            <person name="Takeyama H."/>
        </authorList>
    </citation>
    <scope>NUCLEOTIDE SEQUENCE [LARGE SCALE GENOMIC DNA]</scope>
    <source>
        <strain evidence="9">ATCC 700264 / AMB-1</strain>
    </source>
</reference>
<dbReference type="KEGG" id="mag:amb0742"/>
<accession>Q2W9C9</accession>
<protein>
    <submittedName>
        <fullName evidence="8">Na+/H+ antiporter NhaD and related arsenite permease</fullName>
    </submittedName>
</protein>
<evidence type="ECO:0000256" key="4">
    <source>
        <dbReference type="ARBA" id="ARBA00022692"/>
    </source>
</evidence>
<evidence type="ECO:0000313" key="9">
    <source>
        <dbReference type="Proteomes" id="UP000007058"/>
    </source>
</evidence>
<evidence type="ECO:0000313" key="8">
    <source>
        <dbReference type="EMBL" id="BAE49546.1"/>
    </source>
</evidence>
<dbReference type="InterPro" id="IPR004680">
    <property type="entry name" value="Cit_transptr-like_dom"/>
</dbReference>
<evidence type="ECO:0000256" key="3">
    <source>
        <dbReference type="ARBA" id="ARBA00022475"/>
    </source>
</evidence>
<keyword evidence="3" id="KW-1003">Cell membrane</keyword>
<keyword evidence="9" id="KW-1185">Reference proteome</keyword>
<evidence type="ECO:0000259" key="7">
    <source>
        <dbReference type="Pfam" id="PF03600"/>
    </source>
</evidence>
<dbReference type="HOGENOM" id="CLU_011920_3_0_5"/>
<dbReference type="Proteomes" id="UP000007058">
    <property type="component" value="Chromosome"/>
</dbReference>
<keyword evidence="6" id="KW-0472">Membrane</keyword>
<dbReference type="GO" id="GO:0005886">
    <property type="term" value="C:plasma membrane"/>
    <property type="evidence" value="ECO:0007669"/>
    <property type="project" value="UniProtKB-SubCell"/>
</dbReference>
<evidence type="ECO:0000256" key="1">
    <source>
        <dbReference type="ARBA" id="ARBA00004651"/>
    </source>
</evidence>
<evidence type="ECO:0000256" key="6">
    <source>
        <dbReference type="ARBA" id="ARBA00023136"/>
    </source>
</evidence>
<dbReference type="Pfam" id="PF03600">
    <property type="entry name" value="CitMHS"/>
    <property type="match status" value="1"/>
</dbReference>
<dbReference type="PANTHER" id="PTHR43302">
    <property type="entry name" value="TRANSPORTER ARSB-RELATED"/>
    <property type="match status" value="1"/>
</dbReference>
<keyword evidence="5" id="KW-1133">Transmembrane helix</keyword>
<dbReference type="EMBL" id="AP007255">
    <property type="protein sequence ID" value="BAE49546.1"/>
    <property type="molecule type" value="Genomic_DNA"/>
</dbReference>
<dbReference type="CDD" id="cd01117">
    <property type="entry name" value="YbiR_permease"/>
    <property type="match status" value="1"/>
</dbReference>
<evidence type="ECO:0000256" key="2">
    <source>
        <dbReference type="ARBA" id="ARBA00022448"/>
    </source>
</evidence>